<evidence type="ECO:0008006" key="3">
    <source>
        <dbReference type="Google" id="ProtNLM"/>
    </source>
</evidence>
<name>A0ABT7PTU5_9BACT</name>
<dbReference type="Proteomes" id="UP001239462">
    <property type="component" value="Unassembled WGS sequence"/>
</dbReference>
<protein>
    <recommendedName>
        <fullName evidence="3">Knr4/Smi1-like domain-containing protein</fullName>
    </recommendedName>
</protein>
<reference evidence="1 2" key="1">
    <citation type="submission" date="2023-06" db="EMBL/GenBank/DDBJ databases">
        <title>Roseiconus lacunae JC819 isolated from Gulf of Mannar region, Tamil Nadu.</title>
        <authorList>
            <person name="Pk S."/>
            <person name="Ch S."/>
            <person name="Ch V.R."/>
        </authorList>
    </citation>
    <scope>NUCLEOTIDE SEQUENCE [LARGE SCALE GENOMIC DNA]</scope>
    <source>
        <strain evidence="1 2">JC819</strain>
    </source>
</reference>
<gene>
    <name evidence="1" type="ORF">QTN89_29175</name>
</gene>
<evidence type="ECO:0000313" key="1">
    <source>
        <dbReference type="EMBL" id="MDM4019561.1"/>
    </source>
</evidence>
<comment type="caution">
    <text evidence="1">The sequence shown here is derived from an EMBL/GenBank/DDBJ whole genome shotgun (WGS) entry which is preliminary data.</text>
</comment>
<feature type="non-terminal residue" evidence="1">
    <location>
        <position position="1"/>
    </location>
</feature>
<organism evidence="1 2">
    <name type="scientific">Roseiconus lacunae</name>
    <dbReference type="NCBI Taxonomy" id="2605694"/>
    <lineage>
        <taxon>Bacteria</taxon>
        <taxon>Pseudomonadati</taxon>
        <taxon>Planctomycetota</taxon>
        <taxon>Planctomycetia</taxon>
        <taxon>Pirellulales</taxon>
        <taxon>Pirellulaceae</taxon>
        <taxon>Roseiconus</taxon>
    </lineage>
</organism>
<accession>A0ABT7PTU5</accession>
<dbReference type="EMBL" id="JASZZN010000144">
    <property type="protein sequence ID" value="MDM4019561.1"/>
    <property type="molecule type" value="Genomic_DNA"/>
</dbReference>
<proteinExistence type="predicted"/>
<dbReference type="RefSeq" id="WP_289167683.1">
    <property type="nucleotide sequence ID" value="NZ_JASZZN010000144.1"/>
</dbReference>
<evidence type="ECO:0000313" key="2">
    <source>
        <dbReference type="Proteomes" id="UP001239462"/>
    </source>
</evidence>
<keyword evidence="2" id="KW-1185">Reference proteome</keyword>
<sequence>PRPRYHQRYPIDSMDLDAIRESLSKLDAEHHMDLGDARPETIERLQSVGLPEDLVELVTKCWPQTPNRGHAGPYGLAASAQLVTPNLETEIANHGLFFFSSAGNGDSVAIEVNLPDYPVLIFDHSNWDNDLTDIRSIAVGLALTLDEFFARVANDPEMPGDYWDVRYSLHDSG</sequence>